<comment type="caution">
    <text evidence="2">The sequence shown here is derived from an EMBL/GenBank/DDBJ whole genome shotgun (WGS) entry which is preliminary data.</text>
</comment>
<dbReference type="EMBL" id="JBJUIK010000011">
    <property type="protein sequence ID" value="KAL3512617.1"/>
    <property type="molecule type" value="Genomic_DNA"/>
</dbReference>
<proteinExistence type="predicted"/>
<reference evidence="2 3" key="1">
    <citation type="submission" date="2024-11" db="EMBL/GenBank/DDBJ databases">
        <title>A near-complete genome assembly of Cinchona calisaya.</title>
        <authorList>
            <person name="Lian D.C."/>
            <person name="Zhao X.W."/>
            <person name="Wei L."/>
        </authorList>
    </citation>
    <scope>NUCLEOTIDE SEQUENCE [LARGE SCALE GENOMIC DNA]</scope>
    <source>
        <tissue evidence="2">Nenye</tissue>
    </source>
</reference>
<evidence type="ECO:0000313" key="3">
    <source>
        <dbReference type="Proteomes" id="UP001630127"/>
    </source>
</evidence>
<accession>A0ABD2Z2I6</accession>
<gene>
    <name evidence="2" type="ORF">ACH5RR_025334</name>
</gene>
<sequence>MAISGNQPHQGLEDSDSESGSLSPTVSAGLNLGSPEEMASSGNQPNEGLEDSDSDSGLLTPTVSAGLDPGGNSGNVNASAGSSFLPVALASGPNAGQESSSSSDSDNVNASAGSSFLPVALASGPNAGQESSSSSDSDNAAPLSSRHSRKESFSLVRAVAHAIADLGMANTQKLVDDANRKIERLVPKLLTKPEILVRTKEQVEAIINKLVKEHNWRGVVVVAKKIGRIACRDSIKLLRREKMAFSCER</sequence>
<protein>
    <submittedName>
        <fullName evidence="2">Uncharacterized protein</fullName>
    </submittedName>
</protein>
<dbReference type="AlphaFoldDB" id="A0ABD2Z2I6"/>
<evidence type="ECO:0000256" key="1">
    <source>
        <dbReference type="SAM" id="MobiDB-lite"/>
    </source>
</evidence>
<feature type="compositionally biased region" description="Low complexity" evidence="1">
    <location>
        <begin position="74"/>
        <end position="83"/>
    </location>
</feature>
<evidence type="ECO:0000313" key="2">
    <source>
        <dbReference type="EMBL" id="KAL3512617.1"/>
    </source>
</evidence>
<feature type="compositionally biased region" description="Low complexity" evidence="1">
    <location>
        <begin position="99"/>
        <end position="115"/>
    </location>
</feature>
<name>A0ABD2Z2I6_9GENT</name>
<dbReference type="Proteomes" id="UP001630127">
    <property type="component" value="Unassembled WGS sequence"/>
</dbReference>
<feature type="region of interest" description="Disordered" evidence="1">
    <location>
        <begin position="1"/>
        <end position="147"/>
    </location>
</feature>
<organism evidence="2 3">
    <name type="scientific">Cinchona calisaya</name>
    <dbReference type="NCBI Taxonomy" id="153742"/>
    <lineage>
        <taxon>Eukaryota</taxon>
        <taxon>Viridiplantae</taxon>
        <taxon>Streptophyta</taxon>
        <taxon>Embryophyta</taxon>
        <taxon>Tracheophyta</taxon>
        <taxon>Spermatophyta</taxon>
        <taxon>Magnoliopsida</taxon>
        <taxon>eudicotyledons</taxon>
        <taxon>Gunneridae</taxon>
        <taxon>Pentapetalae</taxon>
        <taxon>asterids</taxon>
        <taxon>lamiids</taxon>
        <taxon>Gentianales</taxon>
        <taxon>Rubiaceae</taxon>
        <taxon>Cinchonoideae</taxon>
        <taxon>Cinchoneae</taxon>
        <taxon>Cinchona</taxon>
    </lineage>
</organism>
<keyword evidence="3" id="KW-1185">Reference proteome</keyword>